<dbReference type="PROSITE" id="PS00161">
    <property type="entry name" value="ISOCITRATE_LYASE"/>
    <property type="match status" value="1"/>
</dbReference>
<dbReference type="AlphaFoldDB" id="A0A6G0XAT8"/>
<dbReference type="PANTHER" id="PTHR21631">
    <property type="entry name" value="ISOCITRATE LYASE/MALATE SYNTHASE"/>
    <property type="match status" value="1"/>
</dbReference>
<proteinExistence type="inferred from homology"/>
<dbReference type="InterPro" id="IPR015813">
    <property type="entry name" value="Pyrv/PenolPyrv_kinase-like_dom"/>
</dbReference>
<dbReference type="InterPro" id="IPR040442">
    <property type="entry name" value="Pyrv_kinase-like_dom_sf"/>
</dbReference>
<accession>A0A6G0XAT8</accession>
<feature type="binding site" evidence="8">
    <location>
        <begin position="435"/>
        <end position="439"/>
    </location>
    <ligand>
        <name>substrate</name>
    </ligand>
</feature>
<keyword evidence="3" id="KW-0329">Glyoxylate bypass</keyword>
<dbReference type="GO" id="GO:0046872">
    <property type="term" value="F:metal ion binding"/>
    <property type="evidence" value="ECO:0007669"/>
    <property type="project" value="UniProtKB-KW"/>
</dbReference>
<feature type="binding site" evidence="9">
    <location>
        <position position="198"/>
    </location>
    <ligand>
        <name>Mg(2+)</name>
        <dbReference type="ChEBI" id="CHEBI:18420"/>
    </ligand>
</feature>
<evidence type="ECO:0000256" key="2">
    <source>
        <dbReference type="ARBA" id="ARBA00012909"/>
    </source>
</evidence>
<dbReference type="Gene3D" id="3.20.20.60">
    <property type="entry name" value="Phosphoenolpyruvate-binding domains"/>
    <property type="match status" value="1"/>
</dbReference>
<evidence type="ECO:0000256" key="1">
    <source>
        <dbReference type="ARBA" id="ARBA00004793"/>
    </source>
</evidence>
<comment type="caution">
    <text evidence="11">The sequence shown here is derived from an EMBL/GenBank/DDBJ whole genome shotgun (WGS) entry which is preliminary data.</text>
</comment>
<dbReference type="VEuPathDB" id="FungiDB:AeMF1_021130"/>
<evidence type="ECO:0000256" key="3">
    <source>
        <dbReference type="ARBA" id="ARBA00022435"/>
    </source>
</evidence>
<dbReference type="GO" id="GO:0004451">
    <property type="term" value="F:isocitrate lyase activity"/>
    <property type="evidence" value="ECO:0007669"/>
    <property type="project" value="InterPro"/>
</dbReference>
<evidence type="ECO:0000256" key="5">
    <source>
        <dbReference type="ARBA" id="ARBA00023239"/>
    </source>
</evidence>
<evidence type="ECO:0000313" key="11">
    <source>
        <dbReference type="EMBL" id="KAF0737090.1"/>
    </source>
</evidence>
<dbReference type="Proteomes" id="UP000481153">
    <property type="component" value="Unassembled WGS sequence"/>
</dbReference>
<gene>
    <name evidence="11" type="ORF">Ae201684_006894</name>
</gene>
<evidence type="ECO:0000256" key="4">
    <source>
        <dbReference type="ARBA" id="ARBA00022532"/>
    </source>
</evidence>
<comment type="cofactor">
    <cofactor evidence="9">
        <name>Mg(2+)</name>
        <dbReference type="ChEBI" id="CHEBI:18420"/>
    </cofactor>
    <text evidence="9">Can also use Mn(2+) ion.</text>
</comment>
<comment type="pathway">
    <text evidence="1">Carbohydrate metabolism; glyoxylate cycle; (S)-malate from isocitrate: step 1/2.</text>
</comment>
<feature type="binding site" evidence="8">
    <location>
        <begin position="237"/>
        <end position="238"/>
    </location>
    <ligand>
        <name>substrate</name>
    </ligand>
</feature>
<dbReference type="NCBIfam" id="TIGR01346">
    <property type="entry name" value="isocit_lyase"/>
    <property type="match status" value="1"/>
</dbReference>
<dbReference type="EMBL" id="VJMJ01000085">
    <property type="protein sequence ID" value="KAF0737090.1"/>
    <property type="molecule type" value="Genomic_DNA"/>
</dbReference>
<dbReference type="SUPFAM" id="SSF51621">
    <property type="entry name" value="Phosphoenolpyruvate/pyruvate domain"/>
    <property type="match status" value="1"/>
</dbReference>
<keyword evidence="9" id="KW-0479">Metal-binding</keyword>
<evidence type="ECO:0000256" key="8">
    <source>
        <dbReference type="PIRSR" id="PIRSR001362-2"/>
    </source>
</evidence>
<keyword evidence="12" id="KW-1185">Reference proteome</keyword>
<evidence type="ECO:0000256" key="7">
    <source>
        <dbReference type="PIRSR" id="PIRSR001362-1"/>
    </source>
</evidence>
<feature type="binding site" evidence="8">
    <location>
        <position position="273"/>
    </location>
    <ligand>
        <name>substrate</name>
    </ligand>
</feature>
<organism evidence="11 12">
    <name type="scientific">Aphanomyces euteiches</name>
    <dbReference type="NCBI Taxonomy" id="100861"/>
    <lineage>
        <taxon>Eukaryota</taxon>
        <taxon>Sar</taxon>
        <taxon>Stramenopiles</taxon>
        <taxon>Oomycota</taxon>
        <taxon>Saprolegniomycetes</taxon>
        <taxon>Saprolegniales</taxon>
        <taxon>Verrucalvaceae</taxon>
        <taxon>Aphanomyces</taxon>
    </lineage>
</organism>
<keyword evidence="9" id="KW-0460">Magnesium</keyword>
<dbReference type="Pfam" id="PF00463">
    <property type="entry name" value="ICL"/>
    <property type="match status" value="1"/>
</dbReference>
<feature type="active site" description="Proton acceptor" evidence="7">
    <location>
        <position position="236"/>
    </location>
</feature>
<dbReference type="InterPro" id="IPR039556">
    <property type="entry name" value="ICL/PEPM"/>
</dbReference>
<dbReference type="InterPro" id="IPR018523">
    <property type="entry name" value="Isocitrate_lyase_ph_CS"/>
</dbReference>
<dbReference type="PIRSF" id="PIRSF001362">
    <property type="entry name" value="Isocit_lyase"/>
    <property type="match status" value="1"/>
</dbReference>
<evidence type="ECO:0000313" key="12">
    <source>
        <dbReference type="Proteomes" id="UP000481153"/>
    </source>
</evidence>
<dbReference type="Gene3D" id="1.10.10.850">
    <property type="match status" value="1"/>
</dbReference>
<comment type="similarity">
    <text evidence="6">Belongs to the isocitrate lyase/PEP mutase superfamily. Isocitrate lyase family.</text>
</comment>
<sequence>MSPQQQRSTNTTSTAASSRRLEKLGNQLSISASLVDEDSVHASRVKEMKAFMSQDRFRHTTRPYTAEDVVKLQGSMVQSYASGQQASKLYSMLRALQAQGKCSHTFGALDTIQVVQMAKHLTSVYISGWQSSSTASTSNEPGPDVADYPMDTVPNKCDQLFRAQCFHDRKQYEARRRMSPSERAANPPVDYMRPIIADADTGHGGLTACMKLVKMFVERGAAGIHLEDQKPGTKKCGHMGGKVLVSAKEHVSRLIAARLQADILQVPLVVIARTDAEAATLLDNNSDGRDHAFILGATNLNVESYAEAAHHGRADSWDKDAACMTFPEYVESQLTNNPAGLAAWRRQSFDNLAAMKSFAIDNLGLSVSFDWEKARTVEGYYRVRGGVEFCVARARAYAPYADLIWMETTVPGLPLARTFANGVHAQFPHQMLAYNLSPSFNWDAAGMSDAQIRTFIDDLAAMGYTWQFITLAGFHSDSLGITRFARDYAERKMLAYVTGIQRAERTEGVETLKHQGWSGTELIDAMQNTITGGLSSTNTMGHGVTEAQF</sequence>
<feature type="binding site" evidence="8">
    <location>
        <position position="470"/>
    </location>
    <ligand>
        <name>substrate</name>
    </ligand>
</feature>
<dbReference type="GO" id="GO:0006099">
    <property type="term" value="P:tricarboxylic acid cycle"/>
    <property type="evidence" value="ECO:0007669"/>
    <property type="project" value="UniProtKB-KW"/>
</dbReference>
<reference evidence="11 12" key="1">
    <citation type="submission" date="2019-07" db="EMBL/GenBank/DDBJ databases">
        <title>Genomics analysis of Aphanomyces spp. identifies a new class of oomycete effector associated with host adaptation.</title>
        <authorList>
            <person name="Gaulin E."/>
        </authorList>
    </citation>
    <scope>NUCLEOTIDE SEQUENCE [LARGE SCALE GENOMIC DNA]</scope>
    <source>
        <strain evidence="11 12">ATCC 201684</strain>
    </source>
</reference>
<name>A0A6G0XAT8_9STRA</name>
<dbReference type="CDD" id="cd00377">
    <property type="entry name" value="ICL_PEPM"/>
    <property type="match status" value="1"/>
</dbReference>
<feature type="binding site" evidence="8">
    <location>
        <begin position="127"/>
        <end position="129"/>
    </location>
    <ligand>
        <name>substrate</name>
    </ligand>
</feature>
<evidence type="ECO:0000256" key="10">
    <source>
        <dbReference type="SAM" id="MobiDB-lite"/>
    </source>
</evidence>
<keyword evidence="5 6" id="KW-0456">Lyase</keyword>
<dbReference type="InterPro" id="IPR006254">
    <property type="entry name" value="Isocitrate_lyase"/>
</dbReference>
<keyword evidence="4" id="KW-0816">Tricarboxylic acid cycle</keyword>
<feature type="region of interest" description="Disordered" evidence="10">
    <location>
        <begin position="1"/>
        <end position="20"/>
    </location>
</feature>
<evidence type="ECO:0000256" key="6">
    <source>
        <dbReference type="PIRNR" id="PIRNR001362"/>
    </source>
</evidence>
<protein>
    <recommendedName>
        <fullName evidence="2 6">Isocitrate lyase</fullName>
    </recommendedName>
</protein>
<feature type="compositionally biased region" description="Low complexity" evidence="10">
    <location>
        <begin position="1"/>
        <end position="18"/>
    </location>
</feature>
<dbReference type="GO" id="GO:0006097">
    <property type="term" value="P:glyoxylate cycle"/>
    <property type="evidence" value="ECO:0007669"/>
    <property type="project" value="UniProtKB-KW"/>
</dbReference>
<evidence type="ECO:0000256" key="9">
    <source>
        <dbReference type="PIRSR" id="PIRSR001362-3"/>
    </source>
</evidence>
<dbReference type="PANTHER" id="PTHR21631:SF3">
    <property type="entry name" value="BIFUNCTIONAL GLYOXYLATE CYCLE PROTEIN"/>
    <property type="match status" value="1"/>
</dbReference>